<feature type="transmembrane region" description="Helical" evidence="1">
    <location>
        <begin position="54"/>
        <end position="76"/>
    </location>
</feature>
<evidence type="ECO:0000313" key="2">
    <source>
        <dbReference type="EMBL" id="QKN23524.1"/>
    </source>
</evidence>
<keyword evidence="1" id="KW-0812">Transmembrane</keyword>
<dbReference type="KEGG" id="clf:GJQ69_02890"/>
<feature type="transmembrane region" description="Helical" evidence="1">
    <location>
        <begin position="155"/>
        <end position="181"/>
    </location>
</feature>
<feature type="transmembrane region" description="Helical" evidence="1">
    <location>
        <begin position="12"/>
        <end position="34"/>
    </location>
</feature>
<dbReference type="EMBL" id="CP046161">
    <property type="protein sequence ID" value="QKO29797.1"/>
    <property type="molecule type" value="Genomic_DNA"/>
</dbReference>
<dbReference type="Proteomes" id="UP000509623">
    <property type="component" value="Chromosome"/>
</dbReference>
<gene>
    <name evidence="2" type="ORF">GJQ69_02890</name>
    <name evidence="3" type="ORF">GKP14_01475</name>
</gene>
<proteinExistence type="predicted"/>
<keyword evidence="1" id="KW-0472">Membrane</keyword>
<evidence type="ECO:0008006" key="6">
    <source>
        <dbReference type="Google" id="ProtNLM"/>
    </source>
</evidence>
<dbReference type="RefSeq" id="WP_086036223.1">
    <property type="nucleotide sequence ID" value="NZ_CP046051.1"/>
</dbReference>
<reference evidence="3" key="3">
    <citation type="journal article" date="2022" name="Int. J. Syst. Evol. Microbiol.">
        <title>Caproicibacterium lactatifermentans sp. nov., isolated from pit clay used for the production of Chinese strong aroma-type liquor.</title>
        <authorList>
            <person name="Wang H."/>
            <person name="Gu Y."/>
            <person name="Zhao D."/>
            <person name="Qiao Z."/>
            <person name="Zheng J."/>
            <person name="Gao J."/>
            <person name="Ren C."/>
            <person name="Xu Y."/>
        </authorList>
    </citation>
    <scope>NUCLEOTIDE SEQUENCE</scope>
    <source>
        <strain evidence="3">JNU-WLY1368</strain>
    </source>
</reference>
<dbReference type="Proteomes" id="UP000501316">
    <property type="component" value="Chromosome"/>
</dbReference>
<dbReference type="AlphaFoldDB" id="A0A859DPP3"/>
<evidence type="ECO:0000256" key="1">
    <source>
        <dbReference type="SAM" id="Phobius"/>
    </source>
</evidence>
<feature type="transmembrane region" description="Helical" evidence="1">
    <location>
        <begin position="97"/>
        <end position="123"/>
    </location>
</feature>
<evidence type="ECO:0000313" key="3">
    <source>
        <dbReference type="EMBL" id="QKO29797.1"/>
    </source>
</evidence>
<evidence type="ECO:0000313" key="5">
    <source>
        <dbReference type="Proteomes" id="UP000509623"/>
    </source>
</evidence>
<reference evidence="4 5" key="1">
    <citation type="submission" date="2019-11" db="EMBL/GenBank/DDBJ databases">
        <authorList>
            <person name="Ren C."/>
            <person name="Wang H."/>
            <person name="Xu Y."/>
        </authorList>
    </citation>
    <scope>NUCLEOTIDE SEQUENCE [LARGE SCALE GENOMIC DNA]</scope>
    <source>
        <strain evidence="5">JNU-WLY1368</strain>
        <strain evidence="2 4">LBM 19010</strain>
    </source>
</reference>
<keyword evidence="1" id="KW-1133">Transmembrane helix</keyword>
<protein>
    <recommendedName>
        <fullName evidence="6">ABC transporter permease</fullName>
    </recommendedName>
</protein>
<organism evidence="2 4">
    <name type="scientific">Caproicibacterium lactatifermentans</name>
    <dbReference type="NCBI Taxonomy" id="2666138"/>
    <lineage>
        <taxon>Bacteria</taxon>
        <taxon>Bacillati</taxon>
        <taxon>Bacillota</taxon>
        <taxon>Clostridia</taxon>
        <taxon>Eubacteriales</taxon>
        <taxon>Oscillospiraceae</taxon>
        <taxon>Caproicibacterium</taxon>
    </lineage>
</organism>
<feature type="transmembrane region" description="Helical" evidence="1">
    <location>
        <begin position="193"/>
        <end position="216"/>
    </location>
</feature>
<keyword evidence="5" id="KW-1185">Reference proteome</keyword>
<evidence type="ECO:0000313" key="4">
    <source>
        <dbReference type="Proteomes" id="UP000501316"/>
    </source>
</evidence>
<reference evidence="3" key="2">
    <citation type="journal article" date="2021" name="Appl. Environ. Microbiol.">
        <title>Adaptability of a Caproate-Producing Bacterium Contributes to Its Dominance in an Anaerobic Fermentation System.</title>
        <authorList>
            <person name="Wang H."/>
            <person name="Gu Y."/>
            <person name="Zhou W."/>
            <person name="Zhao D."/>
            <person name="Qiao Z."/>
            <person name="Zheng J."/>
            <person name="Gao J."/>
            <person name="Chen X."/>
            <person name="Ren C."/>
            <person name="Xu Y."/>
        </authorList>
    </citation>
    <scope>NUCLEOTIDE SEQUENCE</scope>
    <source>
        <strain evidence="3">JNU-WLY1368</strain>
    </source>
</reference>
<accession>A0A859DPP3</accession>
<feature type="transmembrane region" description="Helical" evidence="1">
    <location>
        <begin position="236"/>
        <end position="260"/>
    </location>
</feature>
<sequence length="272" mass="30719">MLSKLIHYDFRSTGRAFGPTYLVVLALSVLYTILNHIPHANSRPLTALFDIICGLYILSLFAMFLLTLIFCIKYFYDNLFKDEGYLMHTLPVTPAQLLWSKIIIGGVWTLASCAVAFVSLWIASLPGIRSDIRYDREFLQFCQQALNKLAENPEYIGVLLLSILTIIAGLIFVELLFYTSMSIGSLVQRHHRIVAVLVLIGFMIAHTILLGILSTLSDIQEVQNFVERVSFSLNEVQEMCATLGCVLAYFVLFIGVNFVINNVIMKKHLNLE</sequence>
<name>A0A859DPP3_9FIRM</name>
<dbReference type="EMBL" id="CP046051">
    <property type="protein sequence ID" value="QKN23524.1"/>
    <property type="molecule type" value="Genomic_DNA"/>
</dbReference>